<evidence type="ECO:0000256" key="1">
    <source>
        <dbReference type="SAM" id="MobiDB-lite"/>
    </source>
</evidence>
<keyword evidence="3" id="KW-1185">Reference proteome</keyword>
<feature type="compositionally biased region" description="Basic and acidic residues" evidence="1">
    <location>
        <begin position="66"/>
        <end position="83"/>
    </location>
</feature>
<organism evidence="2 3">
    <name type="scientific">Coprinellus micaceus</name>
    <name type="common">Glistening ink-cap mushroom</name>
    <name type="synonym">Coprinus micaceus</name>
    <dbReference type="NCBI Taxonomy" id="71717"/>
    <lineage>
        <taxon>Eukaryota</taxon>
        <taxon>Fungi</taxon>
        <taxon>Dikarya</taxon>
        <taxon>Basidiomycota</taxon>
        <taxon>Agaricomycotina</taxon>
        <taxon>Agaricomycetes</taxon>
        <taxon>Agaricomycetidae</taxon>
        <taxon>Agaricales</taxon>
        <taxon>Agaricineae</taxon>
        <taxon>Psathyrellaceae</taxon>
        <taxon>Coprinellus</taxon>
    </lineage>
</organism>
<reference evidence="2 3" key="1">
    <citation type="journal article" date="2019" name="Nat. Ecol. Evol.">
        <title>Megaphylogeny resolves global patterns of mushroom evolution.</title>
        <authorList>
            <person name="Varga T."/>
            <person name="Krizsan K."/>
            <person name="Foldi C."/>
            <person name="Dima B."/>
            <person name="Sanchez-Garcia M."/>
            <person name="Sanchez-Ramirez S."/>
            <person name="Szollosi G.J."/>
            <person name="Szarkandi J.G."/>
            <person name="Papp V."/>
            <person name="Albert L."/>
            <person name="Andreopoulos W."/>
            <person name="Angelini C."/>
            <person name="Antonin V."/>
            <person name="Barry K.W."/>
            <person name="Bougher N.L."/>
            <person name="Buchanan P."/>
            <person name="Buyck B."/>
            <person name="Bense V."/>
            <person name="Catcheside P."/>
            <person name="Chovatia M."/>
            <person name="Cooper J."/>
            <person name="Damon W."/>
            <person name="Desjardin D."/>
            <person name="Finy P."/>
            <person name="Geml J."/>
            <person name="Haridas S."/>
            <person name="Hughes K."/>
            <person name="Justo A."/>
            <person name="Karasinski D."/>
            <person name="Kautmanova I."/>
            <person name="Kiss B."/>
            <person name="Kocsube S."/>
            <person name="Kotiranta H."/>
            <person name="LaButti K.M."/>
            <person name="Lechner B.E."/>
            <person name="Liimatainen K."/>
            <person name="Lipzen A."/>
            <person name="Lukacs Z."/>
            <person name="Mihaltcheva S."/>
            <person name="Morgado L.N."/>
            <person name="Niskanen T."/>
            <person name="Noordeloos M.E."/>
            <person name="Ohm R.A."/>
            <person name="Ortiz-Santana B."/>
            <person name="Ovrebo C."/>
            <person name="Racz N."/>
            <person name="Riley R."/>
            <person name="Savchenko A."/>
            <person name="Shiryaev A."/>
            <person name="Soop K."/>
            <person name="Spirin V."/>
            <person name="Szebenyi C."/>
            <person name="Tomsovsky M."/>
            <person name="Tulloss R.E."/>
            <person name="Uehling J."/>
            <person name="Grigoriev I.V."/>
            <person name="Vagvolgyi C."/>
            <person name="Papp T."/>
            <person name="Martin F.M."/>
            <person name="Miettinen O."/>
            <person name="Hibbett D.S."/>
            <person name="Nagy L.G."/>
        </authorList>
    </citation>
    <scope>NUCLEOTIDE SEQUENCE [LARGE SCALE GENOMIC DNA]</scope>
    <source>
        <strain evidence="2 3">FP101781</strain>
    </source>
</reference>
<dbReference type="EMBL" id="QPFP01000039">
    <property type="protein sequence ID" value="TEB27622.1"/>
    <property type="molecule type" value="Genomic_DNA"/>
</dbReference>
<gene>
    <name evidence="2" type="ORF">FA13DRAFT_1736479</name>
</gene>
<dbReference type="AlphaFoldDB" id="A0A4Y7T1U7"/>
<evidence type="ECO:0000313" key="2">
    <source>
        <dbReference type="EMBL" id="TEB27622.1"/>
    </source>
</evidence>
<accession>A0A4Y7T1U7</accession>
<evidence type="ECO:0000313" key="3">
    <source>
        <dbReference type="Proteomes" id="UP000298030"/>
    </source>
</evidence>
<sequence length="83" mass="9466">DYPHFTEYNPYRTVHLGQYVSPTFIPISPSPTALGHLTYPLSAAGSPRARKTWMWMYGFASSDDPEPSKSREYARRGSRGLER</sequence>
<feature type="region of interest" description="Disordered" evidence="1">
    <location>
        <begin position="60"/>
        <end position="83"/>
    </location>
</feature>
<name>A0A4Y7T1U7_COPMI</name>
<feature type="non-terminal residue" evidence="2">
    <location>
        <position position="1"/>
    </location>
</feature>
<comment type="caution">
    <text evidence="2">The sequence shown here is derived from an EMBL/GenBank/DDBJ whole genome shotgun (WGS) entry which is preliminary data.</text>
</comment>
<protein>
    <submittedName>
        <fullName evidence="2">Uncharacterized protein</fullName>
    </submittedName>
</protein>
<proteinExistence type="predicted"/>
<dbReference type="Proteomes" id="UP000298030">
    <property type="component" value="Unassembled WGS sequence"/>
</dbReference>